<dbReference type="EMBL" id="GBXM01086901">
    <property type="protein sequence ID" value="JAH21676.1"/>
    <property type="molecule type" value="Transcribed_RNA"/>
</dbReference>
<sequence length="29" mass="3428">MCFFRICLTVTLYTLIHCIELLGVTLYFT</sequence>
<keyword evidence="1" id="KW-0472">Membrane</keyword>
<proteinExistence type="predicted"/>
<reference evidence="2" key="1">
    <citation type="submission" date="2014-11" db="EMBL/GenBank/DDBJ databases">
        <authorList>
            <person name="Amaro Gonzalez C."/>
        </authorList>
    </citation>
    <scope>NUCLEOTIDE SEQUENCE</scope>
</reference>
<protein>
    <submittedName>
        <fullName evidence="2">Uncharacterized protein</fullName>
    </submittedName>
</protein>
<feature type="transmembrane region" description="Helical" evidence="1">
    <location>
        <begin position="7"/>
        <end position="28"/>
    </location>
</feature>
<evidence type="ECO:0000256" key="1">
    <source>
        <dbReference type="SAM" id="Phobius"/>
    </source>
</evidence>
<accession>A0A0E9QXJ4</accession>
<keyword evidence="1" id="KW-1133">Transmembrane helix</keyword>
<keyword evidence="1" id="KW-0812">Transmembrane</keyword>
<reference evidence="2" key="2">
    <citation type="journal article" date="2015" name="Fish Shellfish Immunol.">
        <title>Early steps in the European eel (Anguilla anguilla)-Vibrio vulnificus interaction in the gills: Role of the RtxA13 toxin.</title>
        <authorList>
            <person name="Callol A."/>
            <person name="Pajuelo D."/>
            <person name="Ebbesson L."/>
            <person name="Teles M."/>
            <person name="MacKenzie S."/>
            <person name="Amaro C."/>
        </authorList>
    </citation>
    <scope>NUCLEOTIDE SEQUENCE</scope>
</reference>
<organism evidence="2">
    <name type="scientific">Anguilla anguilla</name>
    <name type="common">European freshwater eel</name>
    <name type="synonym">Muraena anguilla</name>
    <dbReference type="NCBI Taxonomy" id="7936"/>
    <lineage>
        <taxon>Eukaryota</taxon>
        <taxon>Metazoa</taxon>
        <taxon>Chordata</taxon>
        <taxon>Craniata</taxon>
        <taxon>Vertebrata</taxon>
        <taxon>Euteleostomi</taxon>
        <taxon>Actinopterygii</taxon>
        <taxon>Neopterygii</taxon>
        <taxon>Teleostei</taxon>
        <taxon>Anguilliformes</taxon>
        <taxon>Anguillidae</taxon>
        <taxon>Anguilla</taxon>
    </lineage>
</organism>
<evidence type="ECO:0000313" key="2">
    <source>
        <dbReference type="EMBL" id="JAH21676.1"/>
    </source>
</evidence>
<name>A0A0E9QXJ4_ANGAN</name>
<dbReference type="AlphaFoldDB" id="A0A0E9QXJ4"/>